<evidence type="ECO:0000256" key="1">
    <source>
        <dbReference type="ARBA" id="ARBA00004613"/>
    </source>
</evidence>
<evidence type="ECO:0000259" key="4">
    <source>
        <dbReference type="PROSITE" id="PS51677"/>
    </source>
</evidence>
<dbReference type="PANTHER" id="PTHR34216:SF3">
    <property type="entry name" value="POLY-BETA-1,6-N-ACETYL-D-GLUCOSAMINE N-DEACETYLASE"/>
    <property type="match status" value="1"/>
</dbReference>
<evidence type="ECO:0000313" key="5">
    <source>
        <dbReference type="EMBL" id="PJF48453.1"/>
    </source>
</evidence>
<dbReference type="GO" id="GO:0016810">
    <property type="term" value="F:hydrolase activity, acting on carbon-nitrogen (but not peptide) bonds"/>
    <property type="evidence" value="ECO:0007669"/>
    <property type="project" value="InterPro"/>
</dbReference>
<dbReference type="InterPro" id="IPR051398">
    <property type="entry name" value="Polysacch_Deacetylase"/>
</dbReference>
<protein>
    <submittedName>
        <fullName evidence="5">Polysaccharide deacetylase</fullName>
    </submittedName>
</protein>
<dbReference type="PANTHER" id="PTHR34216">
    <property type="match status" value="1"/>
</dbReference>
<keyword evidence="2" id="KW-0732">Signal</keyword>
<evidence type="ECO:0000313" key="6">
    <source>
        <dbReference type="Proteomes" id="UP000230790"/>
    </source>
</evidence>
<evidence type="ECO:0000256" key="3">
    <source>
        <dbReference type="SAM" id="MobiDB-lite"/>
    </source>
</evidence>
<sequence>MFRLARVALVAVLSLAFVWVGLCSGRPAFGEAKLPPEDQPPATLPPHPTSTAAPTATATPARLPASARVPILMYHYISEPPPGADRYRIDLSVAPQDFEQQLQYLAANGYTTISLYDLYAHLKLGRSLPPKPIVLTFDDGYRDHYEHAFPLLQKYGMRGTFFITTDFINFGNPNYLTWEMVKEMSAAGMDIESHARTHRDLRNRDFQFLVWEILGPIEQITAHTGKRPRFFCYPSGRYDDAVIRMLRSVQTWAAVTTEHGSVHTLANGMTWRRIRVHGRASLERFAATVRSAGGD</sequence>
<gene>
    <name evidence="5" type="ORF">CUN48_03390</name>
</gene>
<dbReference type="EMBL" id="PGTN01000014">
    <property type="protein sequence ID" value="PJF48453.1"/>
    <property type="molecule type" value="Genomic_DNA"/>
</dbReference>
<dbReference type="Proteomes" id="UP000230790">
    <property type="component" value="Unassembled WGS sequence"/>
</dbReference>
<feature type="compositionally biased region" description="Low complexity" evidence="3">
    <location>
        <begin position="49"/>
        <end position="59"/>
    </location>
</feature>
<accession>A0A2M8QF63</accession>
<feature type="domain" description="NodB homology" evidence="4">
    <location>
        <begin position="131"/>
        <end position="295"/>
    </location>
</feature>
<feature type="region of interest" description="Disordered" evidence="3">
    <location>
        <begin position="33"/>
        <end position="59"/>
    </location>
</feature>
<proteinExistence type="predicted"/>
<dbReference type="GO" id="GO:0005576">
    <property type="term" value="C:extracellular region"/>
    <property type="evidence" value="ECO:0007669"/>
    <property type="project" value="UniProtKB-SubCell"/>
</dbReference>
<dbReference type="CDD" id="cd10918">
    <property type="entry name" value="CE4_NodB_like_5s_6s"/>
    <property type="match status" value="1"/>
</dbReference>
<dbReference type="SUPFAM" id="SSF88713">
    <property type="entry name" value="Glycoside hydrolase/deacetylase"/>
    <property type="match status" value="1"/>
</dbReference>
<comment type="subcellular location">
    <subcellularLocation>
        <location evidence="1">Secreted</location>
    </subcellularLocation>
</comment>
<comment type="caution">
    <text evidence="5">The sequence shown here is derived from an EMBL/GenBank/DDBJ whole genome shotgun (WGS) entry which is preliminary data.</text>
</comment>
<dbReference type="InterPro" id="IPR011330">
    <property type="entry name" value="Glyco_hydro/deAcase_b/a-brl"/>
</dbReference>
<reference evidence="5 6" key="1">
    <citation type="submission" date="2017-11" db="EMBL/GenBank/DDBJ databases">
        <title>Evolution of Phototrophy in the Chloroflexi Phylum Driven by Horizontal Gene Transfer.</title>
        <authorList>
            <person name="Ward L.M."/>
            <person name="Hemp J."/>
            <person name="Shih P.M."/>
            <person name="Mcglynn S.E."/>
            <person name="Fischer W."/>
        </authorList>
    </citation>
    <scope>NUCLEOTIDE SEQUENCE [LARGE SCALE GENOMIC DNA]</scope>
    <source>
        <strain evidence="5">JP3_7</strain>
    </source>
</reference>
<feature type="compositionally biased region" description="Pro residues" evidence="3">
    <location>
        <begin position="37"/>
        <end position="48"/>
    </location>
</feature>
<dbReference type="Gene3D" id="3.20.20.370">
    <property type="entry name" value="Glycoside hydrolase/deacetylase"/>
    <property type="match status" value="1"/>
</dbReference>
<organism evidence="5 6">
    <name type="scientific">Candidatus Thermofonsia Clade 3 bacterium</name>
    <dbReference type="NCBI Taxonomy" id="2364212"/>
    <lineage>
        <taxon>Bacteria</taxon>
        <taxon>Bacillati</taxon>
        <taxon>Chloroflexota</taxon>
        <taxon>Candidatus Thermofontia</taxon>
        <taxon>Candidatus Thermofonsia Clade 3</taxon>
    </lineage>
</organism>
<dbReference type="Pfam" id="PF01522">
    <property type="entry name" value="Polysacc_deac_1"/>
    <property type="match status" value="1"/>
</dbReference>
<dbReference type="PROSITE" id="PS51677">
    <property type="entry name" value="NODB"/>
    <property type="match status" value="1"/>
</dbReference>
<evidence type="ECO:0000256" key="2">
    <source>
        <dbReference type="ARBA" id="ARBA00022729"/>
    </source>
</evidence>
<dbReference type="InterPro" id="IPR002509">
    <property type="entry name" value="NODB_dom"/>
</dbReference>
<dbReference type="GO" id="GO:0005975">
    <property type="term" value="P:carbohydrate metabolic process"/>
    <property type="evidence" value="ECO:0007669"/>
    <property type="project" value="InterPro"/>
</dbReference>
<dbReference type="AlphaFoldDB" id="A0A2M8QF63"/>
<name>A0A2M8QF63_9CHLR</name>